<evidence type="ECO:0000313" key="1">
    <source>
        <dbReference type="EMBL" id="ETJ42669.1"/>
    </source>
</evidence>
<sequence>MQDSIRTDNVRYSGELNERLESYLGERIQDFAEKYLKINPRTVKATFPWGRLFETDITVYDKPVVPLEKELRLKREAEAKAKAEAEA</sequence>
<accession>W1YNA1</accession>
<proteinExistence type="predicted"/>
<dbReference type="EMBL" id="AZMM01003356">
    <property type="protein sequence ID" value="ETJ42669.1"/>
    <property type="molecule type" value="Genomic_DNA"/>
</dbReference>
<feature type="non-terminal residue" evidence="1">
    <location>
        <position position="87"/>
    </location>
</feature>
<reference evidence="1" key="1">
    <citation type="submission" date="2013-12" db="EMBL/GenBank/DDBJ databases">
        <title>A Varibaculum cambriense genome reconstructed from a premature infant gut community with otherwise low bacterial novelty that shifts toward anaerobic metabolism during the third week of life.</title>
        <authorList>
            <person name="Brown C.T."/>
            <person name="Sharon I."/>
            <person name="Thomas B.C."/>
            <person name="Castelle C.J."/>
            <person name="Morowitz M.J."/>
            <person name="Banfield J.F."/>
        </authorList>
    </citation>
    <scope>NUCLEOTIDE SEQUENCE</scope>
</reference>
<organism evidence="1">
    <name type="scientific">human gut metagenome</name>
    <dbReference type="NCBI Taxonomy" id="408170"/>
    <lineage>
        <taxon>unclassified sequences</taxon>
        <taxon>metagenomes</taxon>
        <taxon>organismal metagenomes</taxon>
    </lineage>
</organism>
<dbReference type="AlphaFoldDB" id="W1YNA1"/>
<name>W1YNA1_9ZZZZ</name>
<comment type="caution">
    <text evidence="1">The sequence shown here is derived from an EMBL/GenBank/DDBJ whole genome shotgun (WGS) entry which is preliminary data.</text>
</comment>
<gene>
    <name evidence="1" type="ORF">Q604_UNBC03356G0001</name>
</gene>
<protein>
    <submittedName>
        <fullName evidence="1">Uncharacterized protein</fullName>
    </submittedName>
</protein>